<evidence type="ECO:0000259" key="8">
    <source>
        <dbReference type="PROSITE" id="PS51007"/>
    </source>
</evidence>
<feature type="chain" id="PRO_5046846159" evidence="7">
    <location>
        <begin position="21"/>
        <end position="113"/>
    </location>
</feature>
<dbReference type="InterPro" id="IPR054782">
    <property type="entry name" value="Cytochro_C551"/>
</dbReference>
<sequence length="113" mass="11166">MKNKLLATLFGAALVLGACGGGDDNAAPKDDAANDNGAATTDVDAEAVVQQSCASCHGGNLEGGAGPALDKAGATHSEEEIHDIIINGKGAMPPGIIQGEEADAVAAWLAEKK</sequence>
<dbReference type="Proteomes" id="UP000192486">
    <property type="component" value="Chromosome"/>
</dbReference>
<dbReference type="EMBL" id="CP015108">
    <property type="protein sequence ID" value="ARF15116.1"/>
    <property type="molecule type" value="Genomic_DNA"/>
</dbReference>
<evidence type="ECO:0000256" key="1">
    <source>
        <dbReference type="ARBA" id="ARBA00022448"/>
    </source>
</evidence>
<dbReference type="PROSITE" id="PS51007">
    <property type="entry name" value="CYTC"/>
    <property type="match status" value="1"/>
</dbReference>
<dbReference type="InterPro" id="IPR009056">
    <property type="entry name" value="Cyt_c-like_dom"/>
</dbReference>
<keyword evidence="10" id="KW-1185">Reference proteome</keyword>
<accession>A0ABM6JYD3</accession>
<dbReference type="InterPro" id="IPR036909">
    <property type="entry name" value="Cyt_c-like_dom_sf"/>
</dbReference>
<dbReference type="RefSeq" id="WP_029052504.1">
    <property type="nucleotide sequence ID" value="NZ_CP015108.1"/>
</dbReference>
<evidence type="ECO:0000256" key="5">
    <source>
        <dbReference type="ARBA" id="ARBA00023004"/>
    </source>
</evidence>
<keyword evidence="7" id="KW-0732">Signal</keyword>
<dbReference type="SUPFAM" id="SSF46626">
    <property type="entry name" value="Cytochrome c"/>
    <property type="match status" value="1"/>
</dbReference>
<keyword evidence="3 6" id="KW-0479">Metal-binding</keyword>
<evidence type="ECO:0000313" key="9">
    <source>
        <dbReference type="EMBL" id="ARF15116.1"/>
    </source>
</evidence>
<reference evidence="9 10" key="1">
    <citation type="submission" date="2016-04" db="EMBL/GenBank/DDBJ databases">
        <title>Comparative Genomics and Epigenetics of Sporosarcina ureae.</title>
        <authorList>
            <person name="Oliver A.S."/>
            <person name="Cooper K.K."/>
        </authorList>
    </citation>
    <scope>NUCLEOTIDE SEQUENCE [LARGE SCALE GENOMIC DNA]</scope>
    <source>
        <strain evidence="9 10">S204</strain>
    </source>
</reference>
<feature type="domain" description="Cytochrome c" evidence="8">
    <location>
        <begin position="32"/>
        <end position="113"/>
    </location>
</feature>
<evidence type="ECO:0000256" key="6">
    <source>
        <dbReference type="PROSITE-ProRule" id="PRU00433"/>
    </source>
</evidence>
<keyword evidence="5 6" id="KW-0408">Iron</keyword>
<evidence type="ECO:0000256" key="2">
    <source>
        <dbReference type="ARBA" id="ARBA00022617"/>
    </source>
</evidence>
<protein>
    <submittedName>
        <fullName evidence="9">Cytochrome C551</fullName>
    </submittedName>
</protein>
<dbReference type="PANTHER" id="PTHR37823:SF4">
    <property type="entry name" value="MENAQUINOL-CYTOCHROME C REDUCTASE CYTOCHROME B_C SUBUNIT"/>
    <property type="match status" value="1"/>
</dbReference>
<evidence type="ECO:0000256" key="7">
    <source>
        <dbReference type="SAM" id="SignalP"/>
    </source>
</evidence>
<evidence type="ECO:0000256" key="4">
    <source>
        <dbReference type="ARBA" id="ARBA00022982"/>
    </source>
</evidence>
<dbReference type="PANTHER" id="PTHR37823">
    <property type="entry name" value="CYTOCHROME C-553-LIKE"/>
    <property type="match status" value="1"/>
</dbReference>
<feature type="signal peptide" evidence="7">
    <location>
        <begin position="1"/>
        <end position="20"/>
    </location>
</feature>
<dbReference type="NCBIfam" id="NF045774">
    <property type="entry name" value="cytochro_C551"/>
    <property type="match status" value="1"/>
</dbReference>
<proteinExistence type="predicted"/>
<dbReference type="Pfam" id="PF13442">
    <property type="entry name" value="Cytochrome_CBB3"/>
    <property type="match status" value="1"/>
</dbReference>
<dbReference type="Gene3D" id="1.10.760.10">
    <property type="entry name" value="Cytochrome c-like domain"/>
    <property type="match status" value="1"/>
</dbReference>
<keyword evidence="1" id="KW-0813">Transport</keyword>
<organism evidence="9 10">
    <name type="scientific">Sporosarcina ureae</name>
    <dbReference type="NCBI Taxonomy" id="1571"/>
    <lineage>
        <taxon>Bacteria</taxon>
        <taxon>Bacillati</taxon>
        <taxon>Bacillota</taxon>
        <taxon>Bacilli</taxon>
        <taxon>Bacillales</taxon>
        <taxon>Caryophanaceae</taxon>
        <taxon>Sporosarcina</taxon>
    </lineage>
</organism>
<evidence type="ECO:0000313" key="10">
    <source>
        <dbReference type="Proteomes" id="UP000192486"/>
    </source>
</evidence>
<keyword evidence="4" id="KW-0249">Electron transport</keyword>
<dbReference type="InterPro" id="IPR051811">
    <property type="entry name" value="Cytochrome_c550/c551-like"/>
</dbReference>
<dbReference type="PIRSF" id="PIRSF000025">
    <property type="entry name" value="Cytc_Bsub_c550"/>
    <property type="match status" value="1"/>
</dbReference>
<evidence type="ECO:0000256" key="3">
    <source>
        <dbReference type="ARBA" id="ARBA00022723"/>
    </source>
</evidence>
<dbReference type="InterPro" id="IPR012218">
    <property type="entry name" value="Cyt_c_BACSU-c550-type"/>
</dbReference>
<name>A0ABM6JYD3_SPOUR</name>
<gene>
    <name evidence="9" type="ORF">SporoS204_13720</name>
</gene>
<keyword evidence="2 6" id="KW-0349">Heme</keyword>
<dbReference type="PROSITE" id="PS51257">
    <property type="entry name" value="PROKAR_LIPOPROTEIN"/>
    <property type="match status" value="1"/>
</dbReference>